<evidence type="ECO:0000256" key="1">
    <source>
        <dbReference type="ARBA" id="ARBA00022723"/>
    </source>
</evidence>
<proteinExistence type="predicted"/>
<reference evidence="3 4" key="1">
    <citation type="submission" date="2014-04" db="EMBL/GenBank/DDBJ databases">
        <title>Marinobacterium kochiensis sp. nov., isolated from sediment sample collected from Kochi backwaters in Kerala, India.</title>
        <authorList>
            <person name="Singh A."/>
            <person name="Pinnaka A.K."/>
        </authorList>
    </citation>
    <scope>NUCLEOTIDE SEQUENCE [LARGE SCALE GENOMIC DNA]</scope>
    <source>
        <strain evidence="3 4">AK27</strain>
    </source>
</reference>
<dbReference type="AlphaFoldDB" id="A0A081FUS6"/>
<accession>A0A081FUS6</accession>
<dbReference type="EMBL" id="JMQN01000053">
    <property type="protein sequence ID" value="KEA62281.1"/>
    <property type="molecule type" value="Genomic_DNA"/>
</dbReference>
<evidence type="ECO:0000259" key="2">
    <source>
        <dbReference type="PROSITE" id="PS50846"/>
    </source>
</evidence>
<name>A0A081FUS6_9GAMM</name>
<evidence type="ECO:0000313" key="3">
    <source>
        <dbReference type="EMBL" id="KEA62281.1"/>
    </source>
</evidence>
<dbReference type="CDD" id="cd00371">
    <property type="entry name" value="HMA"/>
    <property type="match status" value="1"/>
</dbReference>
<dbReference type="PATRIC" id="fig|1232683.4.peg.3512"/>
<dbReference type="InterPro" id="IPR017969">
    <property type="entry name" value="Heavy-metal-associated_CS"/>
</dbReference>
<dbReference type="InterPro" id="IPR036163">
    <property type="entry name" value="HMA_dom_sf"/>
</dbReference>
<dbReference type="Proteomes" id="UP000028252">
    <property type="component" value="Unassembled WGS sequence"/>
</dbReference>
<dbReference type="PROSITE" id="PS01047">
    <property type="entry name" value="HMA_1"/>
    <property type="match status" value="1"/>
</dbReference>
<dbReference type="InterPro" id="IPR006121">
    <property type="entry name" value="HMA_dom"/>
</dbReference>
<protein>
    <recommendedName>
        <fullName evidence="2">HMA domain-containing protein</fullName>
    </recommendedName>
</protein>
<sequence>MHHHLKVTGMSCGHCVSAIEKAVKALDPQAEVTANLEKGEVTVNSDVDMAPISDAIREAGYENQDLGA</sequence>
<dbReference type="eggNOG" id="COG2608">
    <property type="taxonomic scope" value="Bacteria"/>
</dbReference>
<feature type="domain" description="HMA" evidence="2">
    <location>
        <begin position="1"/>
        <end position="64"/>
    </location>
</feature>
<dbReference type="OrthoDB" id="9814359at2"/>
<dbReference type="Pfam" id="PF00403">
    <property type="entry name" value="HMA"/>
    <property type="match status" value="1"/>
</dbReference>
<dbReference type="STRING" id="1232683.ADIMK_3571"/>
<dbReference type="RefSeq" id="WP_036191015.1">
    <property type="nucleotide sequence ID" value="NZ_JMQN01000053.1"/>
</dbReference>
<dbReference type="Gene3D" id="3.30.70.100">
    <property type="match status" value="1"/>
</dbReference>
<dbReference type="PROSITE" id="PS50846">
    <property type="entry name" value="HMA_2"/>
    <property type="match status" value="1"/>
</dbReference>
<keyword evidence="1" id="KW-0479">Metal-binding</keyword>
<comment type="caution">
    <text evidence="3">The sequence shown here is derived from an EMBL/GenBank/DDBJ whole genome shotgun (WGS) entry which is preliminary data.</text>
</comment>
<keyword evidence="4" id="KW-1185">Reference proteome</keyword>
<dbReference type="GO" id="GO:0046872">
    <property type="term" value="F:metal ion binding"/>
    <property type="evidence" value="ECO:0007669"/>
    <property type="project" value="UniProtKB-KW"/>
</dbReference>
<dbReference type="SUPFAM" id="SSF55008">
    <property type="entry name" value="HMA, heavy metal-associated domain"/>
    <property type="match status" value="1"/>
</dbReference>
<gene>
    <name evidence="3" type="ORF">ADIMK_3571</name>
</gene>
<organism evidence="3 4">
    <name type="scientific">Marinobacterium lacunae</name>
    <dbReference type="NCBI Taxonomy" id="1232683"/>
    <lineage>
        <taxon>Bacteria</taxon>
        <taxon>Pseudomonadati</taxon>
        <taxon>Pseudomonadota</taxon>
        <taxon>Gammaproteobacteria</taxon>
        <taxon>Oceanospirillales</taxon>
        <taxon>Oceanospirillaceae</taxon>
        <taxon>Marinobacterium</taxon>
    </lineage>
</organism>
<evidence type="ECO:0000313" key="4">
    <source>
        <dbReference type="Proteomes" id="UP000028252"/>
    </source>
</evidence>